<sequence length="158" mass="16695">MSIGLWLQIECFPPGTSEASAGDPLGGCSQSAGSGVQLLPCLPAAFDRSWRLGSSRILGTLGQPPFGALALSCALNEAPSSPASPTLHCGKYPALSWPLAPALQPPLIPVWKLDPYGACPSAQPEQEGRVRPVPFHLCLAPRWYHCKPQQITSLSTLL</sequence>
<keyword evidence="2" id="KW-1185">Reference proteome</keyword>
<evidence type="ECO:0000313" key="2">
    <source>
        <dbReference type="Proteomes" id="UP000335636"/>
    </source>
</evidence>
<gene>
    <name evidence="1" type="ORF">MONAX_5E012693</name>
</gene>
<name>A0A5E4AAK9_MARMO</name>
<evidence type="ECO:0000313" key="1">
    <source>
        <dbReference type="EMBL" id="VTJ54204.1"/>
    </source>
</evidence>
<organism evidence="1 2">
    <name type="scientific">Marmota monax</name>
    <name type="common">Woodchuck</name>
    <dbReference type="NCBI Taxonomy" id="9995"/>
    <lineage>
        <taxon>Eukaryota</taxon>
        <taxon>Metazoa</taxon>
        <taxon>Chordata</taxon>
        <taxon>Craniata</taxon>
        <taxon>Vertebrata</taxon>
        <taxon>Euteleostomi</taxon>
        <taxon>Mammalia</taxon>
        <taxon>Eutheria</taxon>
        <taxon>Euarchontoglires</taxon>
        <taxon>Glires</taxon>
        <taxon>Rodentia</taxon>
        <taxon>Sciuromorpha</taxon>
        <taxon>Sciuridae</taxon>
        <taxon>Xerinae</taxon>
        <taxon>Marmotini</taxon>
        <taxon>Marmota</taxon>
    </lineage>
</organism>
<protein>
    <submittedName>
        <fullName evidence="1">Uncharacterized protein</fullName>
    </submittedName>
</protein>
<dbReference type="AlphaFoldDB" id="A0A5E4AAK9"/>
<dbReference type="Proteomes" id="UP000335636">
    <property type="component" value="Unassembled WGS sequence"/>
</dbReference>
<reference evidence="1" key="1">
    <citation type="submission" date="2019-04" db="EMBL/GenBank/DDBJ databases">
        <authorList>
            <person name="Alioto T."/>
            <person name="Alioto T."/>
        </authorList>
    </citation>
    <scope>NUCLEOTIDE SEQUENCE [LARGE SCALE GENOMIC DNA]</scope>
</reference>
<proteinExistence type="predicted"/>
<dbReference type="EMBL" id="CABDUW010000036">
    <property type="protein sequence ID" value="VTJ54204.1"/>
    <property type="molecule type" value="Genomic_DNA"/>
</dbReference>
<accession>A0A5E4AAK9</accession>
<comment type="caution">
    <text evidence="1">The sequence shown here is derived from an EMBL/GenBank/DDBJ whole genome shotgun (WGS) entry which is preliminary data.</text>
</comment>